<comment type="caution">
    <text evidence="1">The sequence shown here is derived from an EMBL/GenBank/DDBJ whole genome shotgun (WGS) entry which is preliminary data.</text>
</comment>
<keyword evidence="2" id="KW-1185">Reference proteome</keyword>
<organism evidence="1 2">
    <name type="scientific">Bacillus bruguierae</name>
    <dbReference type="NCBI Taxonomy" id="3127667"/>
    <lineage>
        <taxon>Bacteria</taxon>
        <taxon>Bacillati</taxon>
        <taxon>Bacillota</taxon>
        <taxon>Bacilli</taxon>
        <taxon>Bacillales</taxon>
        <taxon>Bacillaceae</taxon>
        <taxon>Bacillus</taxon>
    </lineage>
</organism>
<sequence length="176" mass="20246">MMTQVILFRGKICTGKTTISNSVGTQLHIPVIHKDDLYDSIAEHITDHFIRNKICFSILFRLLESTLACNATIIIDFGYNHLDDVLKLKSWVEQRKGILTSISCTCSDESVWARRLNERKTNPQPNQLITDLHELKQHYSTINTDLLADELQLDCIEDIHLLTEKAIHYINKKKGK</sequence>
<dbReference type="SUPFAM" id="SSF52540">
    <property type="entry name" value="P-loop containing nucleoside triphosphate hydrolases"/>
    <property type="match status" value="1"/>
</dbReference>
<dbReference type="RefSeq" id="WP_336471137.1">
    <property type="nucleotide sequence ID" value="NZ_JBAWSX010000001.1"/>
</dbReference>
<accession>A0ABU8FBS4</accession>
<dbReference type="EMBL" id="JBAWSX010000001">
    <property type="protein sequence ID" value="MEI4800138.1"/>
    <property type="molecule type" value="Genomic_DNA"/>
</dbReference>
<reference evidence="1 2" key="1">
    <citation type="submission" date="2024-01" db="EMBL/GenBank/DDBJ databases">
        <title>Seven novel Bacillus-like species.</title>
        <authorList>
            <person name="Liu G."/>
        </authorList>
    </citation>
    <scope>NUCLEOTIDE SEQUENCE [LARGE SCALE GENOMIC DNA]</scope>
    <source>
        <strain evidence="1 2">FJAT-51639</strain>
    </source>
</reference>
<evidence type="ECO:0000313" key="1">
    <source>
        <dbReference type="EMBL" id="MEI4800138.1"/>
    </source>
</evidence>
<dbReference type="Gene3D" id="3.40.50.300">
    <property type="entry name" value="P-loop containing nucleotide triphosphate hydrolases"/>
    <property type="match status" value="1"/>
</dbReference>
<dbReference type="Pfam" id="PF13671">
    <property type="entry name" value="AAA_33"/>
    <property type="match status" value="1"/>
</dbReference>
<dbReference type="Proteomes" id="UP001372526">
    <property type="component" value="Unassembled WGS sequence"/>
</dbReference>
<proteinExistence type="predicted"/>
<name>A0ABU8FBS4_9BACI</name>
<dbReference type="PANTHER" id="PTHR37807:SF3">
    <property type="entry name" value="OS07G0160300 PROTEIN"/>
    <property type="match status" value="1"/>
</dbReference>
<dbReference type="PANTHER" id="PTHR37807">
    <property type="entry name" value="OS07G0160300 PROTEIN"/>
    <property type="match status" value="1"/>
</dbReference>
<evidence type="ECO:0000313" key="2">
    <source>
        <dbReference type="Proteomes" id="UP001372526"/>
    </source>
</evidence>
<gene>
    <name evidence="1" type="ORF">WAZ07_02145</name>
</gene>
<dbReference type="InterPro" id="IPR027417">
    <property type="entry name" value="P-loop_NTPase"/>
</dbReference>
<protein>
    <submittedName>
        <fullName evidence="1">AAA family ATPase</fullName>
    </submittedName>
</protein>